<organism evidence="2">
    <name type="scientific">Toxoplasma gondii (strain ATCC 50861 / VEG)</name>
    <dbReference type="NCBI Taxonomy" id="432359"/>
    <lineage>
        <taxon>Eukaryota</taxon>
        <taxon>Sar</taxon>
        <taxon>Alveolata</taxon>
        <taxon>Apicomplexa</taxon>
        <taxon>Conoidasida</taxon>
        <taxon>Coccidia</taxon>
        <taxon>Eucoccidiorida</taxon>
        <taxon>Eimeriorina</taxon>
        <taxon>Sarcocystidae</taxon>
        <taxon>Toxoplasma</taxon>
    </lineage>
</organism>
<evidence type="ECO:0000313" key="2">
    <source>
        <dbReference type="EMBL" id="CEL77331.1"/>
    </source>
</evidence>
<name>A0A0F7V494_TOXGV</name>
<evidence type="ECO:0000256" key="1">
    <source>
        <dbReference type="SAM" id="MobiDB-lite"/>
    </source>
</evidence>
<sequence length="930" mass="100879">MFSRSQMLRQGTRQSSFLSSSASFLSLSSRFSSPEMIFASRLFSSSFSPRPLSPVSSSLLALSFLSPSSSVPLSSSSLSSSSASSSSSFSHAESARAYSETARDRSPPCAFASQGGGFPTLAAAFLRRFASSSSPSPRKKGECIVADEADEVAESLLSSVSSSPSSPSSSAWLLDTGEIVPGAFASVKKVGDFPLLPLSLLLSRLKERRQELLRDWQVHAVRQAAVREPLAEATRENDGGAGPRAVEAFAREEERIQRKIKILELLACGGLEENASSQGAIGDAKRIAFLAHADAVNLLLLLAAEAETLARPGEREETEGKEGSSAVGEISKQEERQLWRLKCEGNEEKWNLCISRLKELALDHEDSFLVFYAMCSTNRFDAVLLPALLERLEASFFSSQALSKPLFHPIFEVWDPPCESFAALINVLPLSAKAVVVTADRRSERERRENEGWLAPPEAPPLVLPNWQTMHPVDMEAWEKKQRRVVRTRHVKAKIIRQADGRKLAATMALHGRQAIHRDAAVSSLVSVAAMCASNSQRALRGELLPETLNLLAAELLGRSADALSPHLLSLSFLLSQSSVSLTERLFLHLEAVLRGWLEENGFVEKKQTENVDGESKELCTETASEKRRKASEEQLRNLPPGLNVFGLVQSSPSSSDALLASGERSETSKSADTESALWESRVLAALLSSFLRVDDYRPSLDFVLLLSDALRNSLRRTAVLSSASESSAPLAIHEKDVLSLKETGALLSSFATSGYAVPPSLMACLVEHFLYDVDLFLTSSPLSPFASSPSSSSSSAEEAEQLSQSFFCSSRGRATPGDCATLLHSLASPSPLSSERLAAADKAGEQKTANLEKLRFEAMTQAWRLVAPVLHLLQPPCKLLILNSLQTAHAPPDVSSTAFFQRSLETFLRDNPDVDSSLLGSLFGTQGRQ</sequence>
<accession>A0A0F7V494</accession>
<feature type="region of interest" description="Disordered" evidence="1">
    <location>
        <begin position="608"/>
        <end position="634"/>
    </location>
</feature>
<proteinExistence type="predicted"/>
<feature type="compositionally biased region" description="Basic and acidic residues" evidence="1">
    <location>
        <begin position="312"/>
        <end position="322"/>
    </location>
</feature>
<dbReference type="AlphaFoldDB" id="A0A0F7V494"/>
<protein>
    <submittedName>
        <fullName evidence="2">Uncharacterized protein</fullName>
    </submittedName>
</protein>
<feature type="region of interest" description="Disordered" evidence="1">
    <location>
        <begin position="311"/>
        <end position="330"/>
    </location>
</feature>
<dbReference type="EMBL" id="LN714501">
    <property type="protein sequence ID" value="CEL77331.1"/>
    <property type="molecule type" value="Genomic_DNA"/>
</dbReference>
<dbReference type="SMR" id="A0A0F7V494"/>
<reference evidence="2" key="1">
    <citation type="journal article" date="2015" name="PLoS ONE">
        <title>Comprehensive Evaluation of Toxoplasma gondii VEG and Neospora caninum LIV Genomes with Tachyzoite Stage Transcriptome and Proteome Defines Novel Transcript Features.</title>
        <authorList>
            <person name="Ramaprasad A."/>
            <person name="Mourier T."/>
            <person name="Naeem R."/>
            <person name="Malas T.B."/>
            <person name="Moussa E."/>
            <person name="Panigrahi A."/>
            <person name="Vermont S.J."/>
            <person name="Otto T.D."/>
            <person name="Wastling J."/>
            <person name="Pain A."/>
        </authorList>
    </citation>
    <scope>NUCLEOTIDE SEQUENCE</scope>
    <source>
        <strain evidence="2">VEG</strain>
    </source>
</reference>
<gene>
    <name evidence="2" type="ORF">BN1205_094380</name>
</gene>